<dbReference type="GeneID" id="72002170"/>
<comment type="caution">
    <text evidence="1">The sequence shown here is derived from an EMBL/GenBank/DDBJ whole genome shotgun (WGS) entry which is preliminary data.</text>
</comment>
<reference evidence="1 2" key="1">
    <citation type="journal article" date="2021" name="Environ. Microbiol.">
        <title>Gene family expansions and transcriptome signatures uncover fungal adaptations to wood decay.</title>
        <authorList>
            <person name="Hage H."/>
            <person name="Miyauchi S."/>
            <person name="Viragh M."/>
            <person name="Drula E."/>
            <person name="Min B."/>
            <person name="Chaduli D."/>
            <person name="Navarro D."/>
            <person name="Favel A."/>
            <person name="Norest M."/>
            <person name="Lesage-Meessen L."/>
            <person name="Balint B."/>
            <person name="Merenyi Z."/>
            <person name="de Eugenio L."/>
            <person name="Morin E."/>
            <person name="Martinez A.T."/>
            <person name="Baldrian P."/>
            <person name="Stursova M."/>
            <person name="Martinez M.J."/>
            <person name="Novotny C."/>
            <person name="Magnuson J.K."/>
            <person name="Spatafora J.W."/>
            <person name="Maurice S."/>
            <person name="Pangilinan J."/>
            <person name="Andreopoulos W."/>
            <person name="LaButti K."/>
            <person name="Hundley H."/>
            <person name="Na H."/>
            <person name="Kuo A."/>
            <person name="Barry K."/>
            <person name="Lipzen A."/>
            <person name="Henrissat B."/>
            <person name="Riley R."/>
            <person name="Ahrendt S."/>
            <person name="Nagy L.G."/>
            <person name="Grigoriev I.V."/>
            <person name="Martin F."/>
            <person name="Rosso M.N."/>
        </authorList>
    </citation>
    <scope>NUCLEOTIDE SEQUENCE [LARGE SCALE GENOMIC DNA]</scope>
    <source>
        <strain evidence="1 2">CIRM-BRFM 1785</strain>
    </source>
</reference>
<evidence type="ECO:0000313" key="1">
    <source>
        <dbReference type="EMBL" id="KAH9840921.1"/>
    </source>
</evidence>
<sequence length="220" mass="24272">MLTLWHHPSDHYQWHNGMIELRRYTEESAMAHHIDCAPRFGNTQSDRSSDSIEKCCLPILNCCLAICSTCAAFNTHTRASPNLRPGTHIHPPIQWIRAIIAAYLAMSASSLHGDYAGAIASPSQILEKDPAPSTANTLESQLHVQRLDSGYHAWASIVGGFFVTVVTSGYTSAFGVYQDFYTREGPVRGFISAQDTSDRVRTVHLASPQGVEFSQIVVVR</sequence>
<dbReference type="EMBL" id="JADCUA010000004">
    <property type="protein sequence ID" value="KAH9840921.1"/>
    <property type="molecule type" value="Genomic_DNA"/>
</dbReference>
<accession>A0ABQ8KQL7</accession>
<dbReference type="Proteomes" id="UP000814176">
    <property type="component" value="Unassembled WGS sequence"/>
</dbReference>
<gene>
    <name evidence="1" type="ORF">C8Q71DRAFT_721358</name>
</gene>
<evidence type="ECO:0000313" key="2">
    <source>
        <dbReference type="Proteomes" id="UP000814176"/>
    </source>
</evidence>
<protein>
    <submittedName>
        <fullName evidence="1">Uncharacterized protein</fullName>
    </submittedName>
</protein>
<dbReference type="RefSeq" id="XP_047782387.1">
    <property type="nucleotide sequence ID" value="XM_047921438.1"/>
</dbReference>
<name>A0ABQ8KQL7_9APHY</name>
<keyword evidence="2" id="KW-1185">Reference proteome</keyword>
<organism evidence="1 2">
    <name type="scientific">Rhodofomes roseus</name>
    <dbReference type="NCBI Taxonomy" id="34475"/>
    <lineage>
        <taxon>Eukaryota</taxon>
        <taxon>Fungi</taxon>
        <taxon>Dikarya</taxon>
        <taxon>Basidiomycota</taxon>
        <taxon>Agaricomycotina</taxon>
        <taxon>Agaricomycetes</taxon>
        <taxon>Polyporales</taxon>
        <taxon>Rhodofomes</taxon>
    </lineage>
</organism>
<proteinExistence type="predicted"/>